<evidence type="ECO:0000313" key="2">
    <source>
        <dbReference type="Ensembl" id="ENSCPRP00005014929.1"/>
    </source>
</evidence>
<keyword evidence="3" id="KW-1185">Reference proteome</keyword>
<proteinExistence type="predicted"/>
<sequence>PGNSSTKLFLSWVYTEQPHTQRRRDILGTRECARAGCACARVCK</sequence>
<dbReference type="AlphaFoldDB" id="A0A7M4EWZ3"/>
<feature type="domain" description="Sphingolipid delta4-desaturase N-terminal" evidence="1">
    <location>
        <begin position="12"/>
        <end position="27"/>
    </location>
</feature>
<name>A0A7M4EWZ3_CROPO</name>
<dbReference type="InterPro" id="IPR013866">
    <property type="entry name" value="Sphingolipid_d4-desaturase_N"/>
</dbReference>
<evidence type="ECO:0000313" key="3">
    <source>
        <dbReference type="Proteomes" id="UP000594220"/>
    </source>
</evidence>
<accession>A0A7M4EWZ3</accession>
<protein>
    <recommendedName>
        <fullName evidence="1">Sphingolipid delta4-desaturase N-terminal domain-containing protein</fullName>
    </recommendedName>
</protein>
<organism evidence="2 3">
    <name type="scientific">Crocodylus porosus</name>
    <name type="common">Saltwater crocodile</name>
    <name type="synonym">Estuarine crocodile</name>
    <dbReference type="NCBI Taxonomy" id="8502"/>
    <lineage>
        <taxon>Eukaryota</taxon>
        <taxon>Metazoa</taxon>
        <taxon>Chordata</taxon>
        <taxon>Craniata</taxon>
        <taxon>Vertebrata</taxon>
        <taxon>Euteleostomi</taxon>
        <taxon>Archelosauria</taxon>
        <taxon>Archosauria</taxon>
        <taxon>Crocodylia</taxon>
        <taxon>Longirostres</taxon>
        <taxon>Crocodylidae</taxon>
        <taxon>Crocodylus</taxon>
    </lineage>
</organism>
<dbReference type="Proteomes" id="UP000594220">
    <property type="component" value="Unplaced"/>
</dbReference>
<evidence type="ECO:0000259" key="1">
    <source>
        <dbReference type="Pfam" id="PF08557"/>
    </source>
</evidence>
<dbReference type="Ensembl" id="ENSCPRT00005017530.1">
    <property type="protein sequence ID" value="ENSCPRP00005014929.1"/>
    <property type="gene ID" value="ENSCPRG00005010479.1"/>
</dbReference>
<dbReference type="Pfam" id="PF08557">
    <property type="entry name" value="Lipid_DES"/>
    <property type="match status" value="1"/>
</dbReference>
<reference evidence="2" key="2">
    <citation type="submission" date="2025-09" db="UniProtKB">
        <authorList>
            <consortium name="Ensembl"/>
        </authorList>
    </citation>
    <scope>IDENTIFICATION</scope>
</reference>
<reference evidence="2" key="1">
    <citation type="submission" date="2025-08" db="UniProtKB">
        <authorList>
            <consortium name="Ensembl"/>
        </authorList>
    </citation>
    <scope>IDENTIFICATION</scope>
</reference>